<dbReference type="AlphaFoldDB" id="A0A512DR61"/>
<dbReference type="PRINTS" id="PR00081">
    <property type="entry name" value="GDHRDH"/>
</dbReference>
<dbReference type="InterPro" id="IPR002347">
    <property type="entry name" value="SDR_fam"/>
</dbReference>
<dbReference type="OrthoDB" id="9803333at2"/>
<dbReference type="SMART" id="SM00822">
    <property type="entry name" value="PKS_KR"/>
    <property type="match status" value="1"/>
</dbReference>
<dbReference type="EMBL" id="BJYZ01000013">
    <property type="protein sequence ID" value="GEO38916.1"/>
    <property type="molecule type" value="Genomic_DNA"/>
</dbReference>
<evidence type="ECO:0000259" key="3">
    <source>
        <dbReference type="SMART" id="SM00822"/>
    </source>
</evidence>
<comment type="similarity">
    <text evidence="1">Belongs to the short-chain dehydrogenases/reductases (SDR) family.</text>
</comment>
<evidence type="ECO:0000313" key="5">
    <source>
        <dbReference type="Proteomes" id="UP000321523"/>
    </source>
</evidence>
<dbReference type="InterPro" id="IPR051122">
    <property type="entry name" value="SDR_DHRS6-like"/>
</dbReference>
<accession>A0A512DR61</accession>
<dbReference type="GO" id="GO:0016491">
    <property type="term" value="F:oxidoreductase activity"/>
    <property type="evidence" value="ECO:0007669"/>
    <property type="project" value="UniProtKB-KW"/>
</dbReference>
<protein>
    <recommendedName>
        <fullName evidence="3">Ketoreductase domain-containing protein</fullName>
    </recommendedName>
</protein>
<dbReference type="PANTHER" id="PTHR43477">
    <property type="entry name" value="DIHYDROANTICAPSIN 7-DEHYDROGENASE"/>
    <property type="match status" value="1"/>
</dbReference>
<dbReference type="SUPFAM" id="SSF51735">
    <property type="entry name" value="NAD(P)-binding Rossmann-fold domains"/>
    <property type="match status" value="1"/>
</dbReference>
<reference evidence="4 5" key="1">
    <citation type="submission" date="2019-07" db="EMBL/GenBank/DDBJ databases">
        <title>Whole genome shotgun sequence of Skermanella aerolata NBRC 106429.</title>
        <authorList>
            <person name="Hosoyama A."/>
            <person name="Uohara A."/>
            <person name="Ohji S."/>
            <person name="Ichikawa N."/>
        </authorList>
    </citation>
    <scope>NUCLEOTIDE SEQUENCE [LARGE SCALE GENOMIC DNA]</scope>
    <source>
        <strain evidence="4 5">NBRC 106429</strain>
    </source>
</reference>
<dbReference type="Gene3D" id="3.40.50.720">
    <property type="entry name" value="NAD(P)-binding Rossmann-like Domain"/>
    <property type="match status" value="1"/>
</dbReference>
<dbReference type="PANTHER" id="PTHR43477:SF1">
    <property type="entry name" value="DIHYDROANTICAPSIN 7-DEHYDROGENASE"/>
    <property type="match status" value="1"/>
</dbReference>
<keyword evidence="2" id="KW-0560">Oxidoreductase</keyword>
<gene>
    <name evidence="4" type="ORF">SAE02_30640</name>
</gene>
<dbReference type="InterPro" id="IPR036291">
    <property type="entry name" value="NAD(P)-bd_dom_sf"/>
</dbReference>
<dbReference type="RefSeq" id="WP_044429136.1">
    <property type="nucleotide sequence ID" value="NZ_BJYZ01000013.1"/>
</dbReference>
<dbReference type="InterPro" id="IPR057326">
    <property type="entry name" value="KR_dom"/>
</dbReference>
<dbReference type="CDD" id="cd05233">
    <property type="entry name" value="SDR_c"/>
    <property type="match status" value="1"/>
</dbReference>
<proteinExistence type="inferred from homology"/>
<comment type="caution">
    <text evidence="4">The sequence shown here is derived from an EMBL/GenBank/DDBJ whole genome shotgun (WGS) entry which is preliminary data.</text>
</comment>
<keyword evidence="5" id="KW-1185">Reference proteome</keyword>
<name>A0A512DR61_9PROT</name>
<evidence type="ECO:0000256" key="1">
    <source>
        <dbReference type="ARBA" id="ARBA00006484"/>
    </source>
</evidence>
<evidence type="ECO:0000256" key="2">
    <source>
        <dbReference type="ARBA" id="ARBA00023002"/>
    </source>
</evidence>
<organism evidence="4 5">
    <name type="scientific">Skermanella aerolata</name>
    <dbReference type="NCBI Taxonomy" id="393310"/>
    <lineage>
        <taxon>Bacteria</taxon>
        <taxon>Pseudomonadati</taxon>
        <taxon>Pseudomonadota</taxon>
        <taxon>Alphaproteobacteria</taxon>
        <taxon>Rhodospirillales</taxon>
        <taxon>Azospirillaceae</taxon>
        <taxon>Skermanella</taxon>
    </lineage>
</organism>
<sequence length="243" mass="24903">MTAPIIVFGANGGIGEALARRLARAGAPLFLTGRSADKIGPLADDLKARHGVCDVLDEAAVSAIVQEAGQDGEGIAGIAYCVGSIDIKPLKATKDEDFIQAYRLNVLGAVNAIRAAEKGLKSAKGSVVLFSTVAVQQGFANHALIASAKGAVEGLGRSLAAEFAPHVRVNVVAPSLTRTPLAHGLTSNDQMVQSIAGLHALGRIGEPEDIAAMAAFLLTKESGWITGQVFGVDGGRSSLRTKG</sequence>
<feature type="domain" description="Ketoreductase" evidence="3">
    <location>
        <begin position="3"/>
        <end position="183"/>
    </location>
</feature>
<evidence type="ECO:0000313" key="4">
    <source>
        <dbReference type="EMBL" id="GEO38916.1"/>
    </source>
</evidence>
<dbReference type="Proteomes" id="UP000321523">
    <property type="component" value="Unassembled WGS sequence"/>
</dbReference>
<dbReference type="Pfam" id="PF13561">
    <property type="entry name" value="adh_short_C2"/>
    <property type="match status" value="1"/>
</dbReference>